<name>A0A9J6RJM0_9GAMM</name>
<organism evidence="2 3">
    <name type="scientific">Dasania phycosphaerae</name>
    <dbReference type="NCBI Taxonomy" id="2950436"/>
    <lineage>
        <taxon>Bacteria</taxon>
        <taxon>Pseudomonadati</taxon>
        <taxon>Pseudomonadota</taxon>
        <taxon>Gammaproteobacteria</taxon>
        <taxon>Cellvibrionales</taxon>
        <taxon>Spongiibacteraceae</taxon>
        <taxon>Dasania</taxon>
    </lineage>
</organism>
<keyword evidence="1" id="KW-0472">Membrane</keyword>
<evidence type="ECO:0000256" key="1">
    <source>
        <dbReference type="SAM" id="Phobius"/>
    </source>
</evidence>
<keyword evidence="1" id="KW-0812">Transmembrane</keyword>
<dbReference type="Proteomes" id="UP001069090">
    <property type="component" value="Unassembled WGS sequence"/>
</dbReference>
<feature type="transmembrane region" description="Helical" evidence="1">
    <location>
        <begin position="46"/>
        <end position="63"/>
    </location>
</feature>
<evidence type="ECO:0000313" key="3">
    <source>
        <dbReference type="Proteomes" id="UP001069090"/>
    </source>
</evidence>
<comment type="caution">
    <text evidence="2">The sequence shown here is derived from an EMBL/GenBank/DDBJ whole genome shotgun (WGS) entry which is preliminary data.</text>
</comment>
<evidence type="ECO:0008006" key="4">
    <source>
        <dbReference type="Google" id="ProtNLM"/>
    </source>
</evidence>
<protein>
    <recommendedName>
        <fullName evidence="4">Rubredoxin</fullName>
    </recommendedName>
</protein>
<keyword evidence="1" id="KW-1133">Transmembrane helix</keyword>
<accession>A0A9J6RJM0</accession>
<gene>
    <name evidence="2" type="ORF">O0V09_06680</name>
</gene>
<reference evidence="2 3" key="1">
    <citation type="submission" date="2022-12" db="EMBL/GenBank/DDBJ databases">
        <title>Dasania phycosphaerae sp. nov., isolated from particulate material of the south coast of Korea.</title>
        <authorList>
            <person name="Jiang Y."/>
        </authorList>
    </citation>
    <scope>NUCLEOTIDE SEQUENCE [LARGE SCALE GENOMIC DNA]</scope>
    <source>
        <strain evidence="2 3">GY-19</strain>
    </source>
</reference>
<dbReference type="AlphaFoldDB" id="A0A9J6RJM0"/>
<sequence length="68" mass="7469">MLYQCADCSYKGKTFNSGACPACGSNNIKRSQPDAPQAEAAKPKPYRLIAALVLWLIFMLELYKKLAG</sequence>
<dbReference type="EMBL" id="JAPTGG010000004">
    <property type="protein sequence ID" value="MCZ0864878.1"/>
    <property type="molecule type" value="Genomic_DNA"/>
</dbReference>
<dbReference type="RefSeq" id="WP_258331031.1">
    <property type="nucleotide sequence ID" value="NZ_JAPTGG010000004.1"/>
</dbReference>
<keyword evidence="3" id="KW-1185">Reference proteome</keyword>
<proteinExistence type="predicted"/>
<evidence type="ECO:0000313" key="2">
    <source>
        <dbReference type="EMBL" id="MCZ0864878.1"/>
    </source>
</evidence>